<feature type="transmembrane region" description="Helical" evidence="7">
    <location>
        <begin position="78"/>
        <end position="98"/>
    </location>
</feature>
<evidence type="ECO:0000259" key="8">
    <source>
        <dbReference type="Pfam" id="PF02397"/>
    </source>
</evidence>
<evidence type="ECO:0000256" key="7">
    <source>
        <dbReference type="SAM" id="Phobius"/>
    </source>
</evidence>
<dbReference type="InterPro" id="IPR003362">
    <property type="entry name" value="Bact_transf"/>
</dbReference>
<dbReference type="RefSeq" id="WP_142111106.1">
    <property type="nucleotide sequence ID" value="NZ_BAAATB010000008.1"/>
</dbReference>
<keyword evidence="4 7" id="KW-0812">Transmembrane</keyword>
<dbReference type="InterPro" id="IPR017475">
    <property type="entry name" value="EPS_sugar_tfrase"/>
</dbReference>
<dbReference type="AlphaFoldDB" id="A0A542SM97"/>
<keyword evidence="3 9" id="KW-0808">Transferase</keyword>
<evidence type="ECO:0000256" key="4">
    <source>
        <dbReference type="ARBA" id="ARBA00022692"/>
    </source>
</evidence>
<feature type="domain" description="Bacterial sugar transferase" evidence="8">
    <location>
        <begin position="313"/>
        <end position="502"/>
    </location>
</feature>
<name>A0A542SM97_9MICO</name>
<dbReference type="OrthoDB" id="9808602at2"/>
<dbReference type="GO" id="GO:0016780">
    <property type="term" value="F:phosphotransferase activity, for other substituted phosphate groups"/>
    <property type="evidence" value="ECO:0007669"/>
    <property type="project" value="TreeGrafter"/>
</dbReference>
<comment type="caution">
    <text evidence="9">The sequence shown here is derived from an EMBL/GenBank/DDBJ whole genome shotgun (WGS) entry which is preliminary data.</text>
</comment>
<sequence length="508" mass="55456">MVASGTTAGSIPEPSTSIQLPADLLPHVKQARVSDWSTSYVRKLLMSDVVVVVWAVATAQLLYFGASASNVSVKAFGSVPYWVVSVLLSFAWICALALSDSRHYRVLGTGIDEYRKVTNATLICFGLVAIVALVFKIDFARGYLLIALPLGLVGLLLERKIWRSWLVTQRTRLGKMSRRVVVAGTGPRVSRVICELTKSPAAGYAVVGAALPAGDKLDDDVCGGQVPVGLISDAVDFMRSVGGDTIAVSGGEAVPGPEIQRISWQLVPGQEHLIVSPALIDIAGPRIGIRPVAGLSLIHVETPKLSGVAQLTKTAFDRLGSLLLIILLSPLFAVTAIAIKLDSRGPIFFVQDRVGLHGQIFRMFKFRSMSTDAEARLKDLADKQRDRGNVVMFKMTDDPRITRVGKLLRRYSIDELPQLINVLLGTMSLVGPRPPLQREVELYGDHVHRRFLVRPGITGLWQVSGRSDLDWDETVRLDLYYVANWSLTQDLQIISRTLRAVVGKDGAY</sequence>
<dbReference type="Pfam" id="PF02397">
    <property type="entry name" value="Bac_transf"/>
    <property type="match status" value="1"/>
</dbReference>
<accession>A0A542SM97</accession>
<proteinExistence type="inferred from homology"/>
<feature type="transmembrane region" description="Helical" evidence="7">
    <location>
        <begin position="319"/>
        <end position="339"/>
    </location>
</feature>
<feature type="transmembrane region" description="Helical" evidence="7">
    <location>
        <begin position="44"/>
        <end position="66"/>
    </location>
</feature>
<evidence type="ECO:0000256" key="6">
    <source>
        <dbReference type="ARBA" id="ARBA00023136"/>
    </source>
</evidence>
<dbReference type="PANTHER" id="PTHR30576:SF10">
    <property type="entry name" value="SLL5057 PROTEIN"/>
    <property type="match status" value="1"/>
</dbReference>
<reference evidence="9 10" key="1">
    <citation type="submission" date="2019-06" db="EMBL/GenBank/DDBJ databases">
        <title>Sequencing the genomes of 1000 actinobacteria strains.</title>
        <authorList>
            <person name="Klenk H.-P."/>
        </authorList>
    </citation>
    <scope>NUCLEOTIDE SEQUENCE [LARGE SCALE GENOMIC DNA]</scope>
    <source>
        <strain evidence="9 10">DSM 10596</strain>
    </source>
</reference>
<evidence type="ECO:0000256" key="2">
    <source>
        <dbReference type="ARBA" id="ARBA00006464"/>
    </source>
</evidence>
<dbReference type="Proteomes" id="UP000316181">
    <property type="component" value="Unassembled WGS sequence"/>
</dbReference>
<feature type="transmembrane region" description="Helical" evidence="7">
    <location>
        <begin position="143"/>
        <end position="162"/>
    </location>
</feature>
<evidence type="ECO:0000256" key="3">
    <source>
        <dbReference type="ARBA" id="ARBA00022679"/>
    </source>
</evidence>
<keyword evidence="6 7" id="KW-0472">Membrane</keyword>
<comment type="similarity">
    <text evidence="2">Belongs to the bacterial sugar transferase family.</text>
</comment>
<dbReference type="Pfam" id="PF13727">
    <property type="entry name" value="CoA_binding_3"/>
    <property type="match status" value="1"/>
</dbReference>
<feature type="transmembrane region" description="Helical" evidence="7">
    <location>
        <begin position="119"/>
        <end position="137"/>
    </location>
</feature>
<organism evidence="9 10">
    <name type="scientific">Rarobacter incanus</name>
    <dbReference type="NCBI Taxonomy" id="153494"/>
    <lineage>
        <taxon>Bacteria</taxon>
        <taxon>Bacillati</taxon>
        <taxon>Actinomycetota</taxon>
        <taxon>Actinomycetes</taxon>
        <taxon>Micrococcales</taxon>
        <taxon>Rarobacteraceae</taxon>
        <taxon>Rarobacter</taxon>
    </lineage>
</organism>
<dbReference type="GO" id="GO:0016020">
    <property type="term" value="C:membrane"/>
    <property type="evidence" value="ECO:0007669"/>
    <property type="project" value="UniProtKB-SubCell"/>
</dbReference>
<evidence type="ECO:0000313" key="9">
    <source>
        <dbReference type="EMBL" id="TQK75743.1"/>
    </source>
</evidence>
<dbReference type="NCBIfam" id="TIGR03025">
    <property type="entry name" value="EPS_sugtrans"/>
    <property type="match status" value="1"/>
</dbReference>
<dbReference type="EMBL" id="VFNV01000001">
    <property type="protein sequence ID" value="TQK75743.1"/>
    <property type="molecule type" value="Genomic_DNA"/>
</dbReference>
<keyword evidence="10" id="KW-1185">Reference proteome</keyword>
<keyword evidence="5 7" id="KW-1133">Transmembrane helix</keyword>
<gene>
    <name evidence="9" type="ORF">FB389_0377</name>
</gene>
<dbReference type="PANTHER" id="PTHR30576">
    <property type="entry name" value="COLANIC BIOSYNTHESIS UDP-GLUCOSE LIPID CARRIER TRANSFERASE"/>
    <property type="match status" value="1"/>
</dbReference>
<comment type="subcellular location">
    <subcellularLocation>
        <location evidence="1">Membrane</location>
        <topology evidence="1">Multi-pass membrane protein</topology>
    </subcellularLocation>
</comment>
<evidence type="ECO:0000256" key="5">
    <source>
        <dbReference type="ARBA" id="ARBA00022989"/>
    </source>
</evidence>
<evidence type="ECO:0000313" key="10">
    <source>
        <dbReference type="Proteomes" id="UP000316181"/>
    </source>
</evidence>
<protein>
    <submittedName>
        <fullName evidence="9">Undecaprenyl-phosphate galactose phosphotransferase WbaP/exopolysaccharide biosynthesis polyprenyl glycosylphosphotransferase</fullName>
    </submittedName>
</protein>
<evidence type="ECO:0000256" key="1">
    <source>
        <dbReference type="ARBA" id="ARBA00004141"/>
    </source>
</evidence>